<gene>
    <name evidence="2" type="ORF">ACFFV7_27560</name>
</gene>
<dbReference type="Proteomes" id="UP001589647">
    <property type="component" value="Unassembled WGS sequence"/>
</dbReference>
<feature type="transmembrane region" description="Helical" evidence="1">
    <location>
        <begin position="18"/>
        <end position="36"/>
    </location>
</feature>
<evidence type="ECO:0000313" key="2">
    <source>
        <dbReference type="EMBL" id="MFB9204980.1"/>
    </source>
</evidence>
<keyword evidence="1" id="KW-1133">Transmembrane helix</keyword>
<keyword evidence="1" id="KW-0472">Membrane</keyword>
<sequence length="145" mass="15810">MMNITASPLFRERPASRVIAVEALSTVPFISTALLYRSPADPDALEWAQLAGLAMAVTLYVTALRAWRLAIVTGLRPAAAPGHRLKDERRLRLLVLGLPILVTALLPIPAAWSSFWFWFTLISAAAGAVSAVRLLVMLLGRPEPR</sequence>
<feature type="transmembrane region" description="Helical" evidence="1">
    <location>
        <begin position="91"/>
        <end position="110"/>
    </location>
</feature>
<feature type="transmembrane region" description="Helical" evidence="1">
    <location>
        <begin position="48"/>
        <end position="70"/>
    </location>
</feature>
<evidence type="ECO:0000313" key="3">
    <source>
        <dbReference type="Proteomes" id="UP001589647"/>
    </source>
</evidence>
<evidence type="ECO:0000256" key="1">
    <source>
        <dbReference type="SAM" id="Phobius"/>
    </source>
</evidence>
<keyword evidence="1" id="KW-0812">Transmembrane</keyword>
<keyword evidence="3" id="KW-1185">Reference proteome</keyword>
<feature type="transmembrane region" description="Helical" evidence="1">
    <location>
        <begin position="116"/>
        <end position="139"/>
    </location>
</feature>
<dbReference type="RefSeq" id="WP_189651559.1">
    <property type="nucleotide sequence ID" value="NZ_BMRC01000020.1"/>
</dbReference>
<organism evidence="2 3">
    <name type="scientific">Nonomuraea spiralis</name>
    <dbReference type="NCBI Taxonomy" id="46182"/>
    <lineage>
        <taxon>Bacteria</taxon>
        <taxon>Bacillati</taxon>
        <taxon>Actinomycetota</taxon>
        <taxon>Actinomycetes</taxon>
        <taxon>Streptosporangiales</taxon>
        <taxon>Streptosporangiaceae</taxon>
        <taxon>Nonomuraea</taxon>
    </lineage>
</organism>
<dbReference type="EMBL" id="JBHMEI010000023">
    <property type="protein sequence ID" value="MFB9204980.1"/>
    <property type="molecule type" value="Genomic_DNA"/>
</dbReference>
<proteinExistence type="predicted"/>
<protein>
    <submittedName>
        <fullName evidence="2">Uncharacterized protein</fullName>
    </submittedName>
</protein>
<accession>A0ABV5IM48</accession>
<name>A0ABV5IM48_9ACTN</name>
<comment type="caution">
    <text evidence="2">The sequence shown here is derived from an EMBL/GenBank/DDBJ whole genome shotgun (WGS) entry which is preliminary data.</text>
</comment>
<reference evidence="2 3" key="1">
    <citation type="submission" date="2024-09" db="EMBL/GenBank/DDBJ databases">
        <authorList>
            <person name="Sun Q."/>
            <person name="Mori K."/>
        </authorList>
    </citation>
    <scope>NUCLEOTIDE SEQUENCE [LARGE SCALE GENOMIC DNA]</scope>
    <source>
        <strain evidence="2 3">CCM 3426</strain>
    </source>
</reference>